<dbReference type="PANTHER" id="PTHR32468">
    <property type="entry name" value="CATION/H + ANTIPORTER"/>
    <property type="match status" value="1"/>
</dbReference>
<name>A0A3Q7XMA2_CICAR</name>
<dbReference type="Pfam" id="PF00999">
    <property type="entry name" value="Na_H_Exchanger"/>
    <property type="match status" value="1"/>
</dbReference>
<dbReference type="Proteomes" id="UP000087171">
    <property type="component" value="Chromosome Ca2"/>
</dbReference>
<dbReference type="GO" id="GO:1902600">
    <property type="term" value="P:proton transmembrane transport"/>
    <property type="evidence" value="ECO:0007669"/>
    <property type="project" value="InterPro"/>
</dbReference>
<dbReference type="GO" id="GO:0006813">
    <property type="term" value="P:potassium ion transport"/>
    <property type="evidence" value="ECO:0007669"/>
    <property type="project" value="UniProtKB-KW"/>
</dbReference>
<feature type="transmembrane region" description="Helical" evidence="10">
    <location>
        <begin position="132"/>
        <end position="152"/>
    </location>
</feature>
<keyword evidence="14" id="KW-1185">Reference proteome</keyword>
<dbReference type="InterPro" id="IPR057290">
    <property type="entry name" value="CHX17_C"/>
</dbReference>
<feature type="transmembrane region" description="Helical" evidence="10">
    <location>
        <begin position="6"/>
        <end position="22"/>
    </location>
</feature>
<dbReference type="OrthoDB" id="2687058at2759"/>
<dbReference type="GO" id="GO:0015297">
    <property type="term" value="F:antiporter activity"/>
    <property type="evidence" value="ECO:0007669"/>
    <property type="project" value="InterPro"/>
</dbReference>
<dbReference type="RefSeq" id="XP_027187918.1">
    <property type="nucleotide sequence ID" value="XM_027332117.1"/>
</dbReference>
<evidence type="ECO:0000256" key="9">
    <source>
        <dbReference type="ARBA" id="ARBA00038341"/>
    </source>
</evidence>
<evidence type="ECO:0000256" key="4">
    <source>
        <dbReference type="ARBA" id="ARBA00022692"/>
    </source>
</evidence>
<comment type="similarity">
    <text evidence="9">Belongs to the monovalent cation:proton antiporter 2 (CPA2) transporter (TC 2.A.37) family. CHX (TC 2.A.37.4) subfamily.</text>
</comment>
<accession>A0A3Q7XMA2</accession>
<keyword evidence="6 10" id="KW-1133">Transmembrane helix</keyword>
<evidence type="ECO:0000259" key="11">
    <source>
        <dbReference type="Pfam" id="PF00999"/>
    </source>
</evidence>
<evidence type="ECO:0000259" key="13">
    <source>
        <dbReference type="Pfam" id="PF23259"/>
    </source>
</evidence>
<dbReference type="KEGG" id="cam:101500398"/>
<protein>
    <submittedName>
        <fullName evidence="15">Cation/H(+) antiporter 15-like</fullName>
    </submittedName>
</protein>
<feature type="transmembrane region" description="Helical" evidence="10">
    <location>
        <begin position="34"/>
        <end position="56"/>
    </location>
</feature>
<comment type="subcellular location">
    <subcellularLocation>
        <location evidence="1">Membrane</location>
        <topology evidence="1">Multi-pass membrane protein</topology>
    </subcellularLocation>
</comment>
<evidence type="ECO:0000313" key="15">
    <source>
        <dbReference type="RefSeq" id="XP_027187918.1"/>
    </source>
</evidence>
<reference evidence="15" key="2">
    <citation type="submission" date="2025-08" db="UniProtKB">
        <authorList>
            <consortium name="RefSeq"/>
        </authorList>
    </citation>
    <scope>IDENTIFICATION</scope>
    <source>
        <tissue evidence="15">Etiolated seedlings</tissue>
    </source>
</reference>
<feature type="transmembrane region" description="Helical" evidence="10">
    <location>
        <begin position="68"/>
        <end position="90"/>
    </location>
</feature>
<feature type="transmembrane region" description="Helical" evidence="10">
    <location>
        <begin position="283"/>
        <end position="304"/>
    </location>
</feature>
<feature type="transmembrane region" description="Helical" evidence="10">
    <location>
        <begin position="316"/>
        <end position="337"/>
    </location>
</feature>
<organism evidence="14 15">
    <name type="scientific">Cicer arietinum</name>
    <name type="common">Chickpea</name>
    <name type="synonym">Garbanzo</name>
    <dbReference type="NCBI Taxonomy" id="3827"/>
    <lineage>
        <taxon>Eukaryota</taxon>
        <taxon>Viridiplantae</taxon>
        <taxon>Streptophyta</taxon>
        <taxon>Embryophyta</taxon>
        <taxon>Tracheophyta</taxon>
        <taxon>Spermatophyta</taxon>
        <taxon>Magnoliopsida</taxon>
        <taxon>eudicotyledons</taxon>
        <taxon>Gunneridae</taxon>
        <taxon>Pentapetalae</taxon>
        <taxon>rosids</taxon>
        <taxon>fabids</taxon>
        <taxon>Fabales</taxon>
        <taxon>Fabaceae</taxon>
        <taxon>Papilionoideae</taxon>
        <taxon>50 kb inversion clade</taxon>
        <taxon>NPAAA clade</taxon>
        <taxon>Hologalegina</taxon>
        <taxon>IRL clade</taxon>
        <taxon>Cicereae</taxon>
        <taxon>Cicer</taxon>
    </lineage>
</organism>
<evidence type="ECO:0000256" key="8">
    <source>
        <dbReference type="ARBA" id="ARBA00023136"/>
    </source>
</evidence>
<dbReference type="PaxDb" id="3827-XP_004491060.1"/>
<dbReference type="InterPro" id="IPR038770">
    <property type="entry name" value="Na+/solute_symporter_sf"/>
</dbReference>
<dbReference type="GO" id="GO:0016020">
    <property type="term" value="C:membrane"/>
    <property type="evidence" value="ECO:0007669"/>
    <property type="project" value="UniProtKB-SubCell"/>
</dbReference>
<keyword evidence="2" id="KW-0813">Transport</keyword>
<dbReference type="GO" id="GO:0006885">
    <property type="term" value="P:regulation of pH"/>
    <property type="evidence" value="ECO:0007669"/>
    <property type="project" value="TreeGrafter"/>
</dbReference>
<keyword evidence="7" id="KW-0406">Ion transport</keyword>
<proteinExistence type="inferred from homology"/>
<keyword evidence="4 10" id="KW-0812">Transmembrane</keyword>
<evidence type="ECO:0000256" key="5">
    <source>
        <dbReference type="ARBA" id="ARBA00022958"/>
    </source>
</evidence>
<feature type="domain" description="Cation/H(+) antiporter C-terminal" evidence="13">
    <location>
        <begin position="537"/>
        <end position="676"/>
    </location>
</feature>
<evidence type="ECO:0000256" key="3">
    <source>
        <dbReference type="ARBA" id="ARBA00022538"/>
    </source>
</evidence>
<dbReference type="Pfam" id="PF23259">
    <property type="entry name" value="CHX17_C"/>
    <property type="match status" value="1"/>
</dbReference>
<evidence type="ECO:0000313" key="14">
    <source>
        <dbReference type="Proteomes" id="UP000087171"/>
    </source>
</evidence>
<dbReference type="AlphaFoldDB" id="A0A3Q7XMA2"/>
<evidence type="ECO:0000256" key="7">
    <source>
        <dbReference type="ARBA" id="ARBA00023065"/>
    </source>
</evidence>
<dbReference type="InterPro" id="IPR057291">
    <property type="entry name" value="CHX17_2nd"/>
</dbReference>
<feature type="transmembrane region" description="Helical" evidence="10">
    <location>
        <begin position="251"/>
        <end position="271"/>
    </location>
</feature>
<feature type="domain" description="Cation/H+ exchanger transmembrane" evidence="11">
    <location>
        <begin position="2"/>
        <end position="334"/>
    </location>
</feature>
<evidence type="ECO:0000259" key="12">
    <source>
        <dbReference type="Pfam" id="PF23256"/>
    </source>
</evidence>
<feature type="transmembrane region" description="Helical" evidence="10">
    <location>
        <begin position="102"/>
        <end position="126"/>
    </location>
</feature>
<feature type="domain" description="Cation/H(+) antiporter central" evidence="12">
    <location>
        <begin position="394"/>
        <end position="521"/>
    </location>
</feature>
<keyword evidence="3" id="KW-0633">Potassium transport</keyword>
<evidence type="ECO:0000256" key="1">
    <source>
        <dbReference type="ARBA" id="ARBA00004141"/>
    </source>
</evidence>
<evidence type="ECO:0000256" key="6">
    <source>
        <dbReference type="ARBA" id="ARBA00022989"/>
    </source>
</evidence>
<sequence length="717" mass="81035">MIIETSAAFGVMFYFFIIGVKMDPASLLKHEKKAMTIGLSVFTFTMAIPTGLSMFMINHVSMNKSLSISLPLIALSQSFTAFVVIAILLTELKILNTDIGRLAMSAAMFCDIAGFILTTIIFALMQNKGGNIVTFTWIILSIVTLFVGIIYVMRPILIKISKKFCGEKLVREWFIICIYVFVLITGFFSEIIGQHYIMGPLLLGLAIPVGPPLGTNLITKMETLCYDFFYPTYLAISGLETNLFQIDCKTMWIVCTVVTVSVVVKIGAVILSGYYNNIPLKECFVIGLILNAKGISELVVYNLWKGNEILSEQEFSLAVFSIIVINAIITPLVKVLYDPTKQNHPITRSSIQHTKEDLDFHIMVCIHKHENIPTMMNLLEASDASAESNVRVIALILVELIGRSRPLLFAHQPHNLLRYTASKSTHINNAFHQYVQQNKGYASVELFTSISNYETMSDDVFRIAIDRIANILILPFHKKWEIDGSVEITKKSIQYMNIKVLEMAPCSVGILVDRGSRNTTQLFSTPTLSSSAAACRVGVFFIGGLDDIEALAYSSRMSRHENVKVTVVRYLQFGSENSIERRRESDLIDEYRHLHFGNRRFKTIDEVMKDGIEMSVSIRKWIDCFDLVMVGREHSESALLKGYEEWSECPELGLIGDMLASQDFETKASVLVVQQQRLIQRTFAKSKICPMPIERDRKLHYVPFDMQLQIDEKLQRK</sequence>
<gene>
    <name evidence="15" type="primary">LOC101500398</name>
</gene>
<dbReference type="InterPro" id="IPR006153">
    <property type="entry name" value="Cation/H_exchanger_TM"/>
</dbReference>
<keyword evidence="5" id="KW-0630">Potassium</keyword>
<dbReference type="Gene3D" id="1.20.1530.20">
    <property type="match status" value="1"/>
</dbReference>
<feature type="transmembrane region" description="Helical" evidence="10">
    <location>
        <begin position="173"/>
        <end position="197"/>
    </location>
</feature>
<dbReference type="PANTHER" id="PTHR32468:SF35">
    <property type="entry name" value="CATION_H+ EXCHANGER DOMAIN-CONTAINING PROTEIN"/>
    <property type="match status" value="1"/>
</dbReference>
<dbReference type="Pfam" id="PF23256">
    <property type="entry name" value="CHX17_2nd"/>
    <property type="match status" value="1"/>
</dbReference>
<keyword evidence="8 10" id="KW-0472">Membrane</keyword>
<dbReference type="InterPro" id="IPR050794">
    <property type="entry name" value="CPA2_transporter"/>
</dbReference>
<evidence type="ECO:0000256" key="10">
    <source>
        <dbReference type="SAM" id="Phobius"/>
    </source>
</evidence>
<reference evidence="14" key="1">
    <citation type="journal article" date="2013" name="Nat. Biotechnol.">
        <title>Draft genome sequence of chickpea (Cicer arietinum) provides a resource for trait improvement.</title>
        <authorList>
            <person name="Varshney R.K."/>
            <person name="Song C."/>
            <person name="Saxena R.K."/>
            <person name="Azam S."/>
            <person name="Yu S."/>
            <person name="Sharpe A.G."/>
            <person name="Cannon S."/>
            <person name="Baek J."/>
            <person name="Rosen B.D."/>
            <person name="Tar'an B."/>
            <person name="Millan T."/>
            <person name="Zhang X."/>
            <person name="Ramsay L.D."/>
            <person name="Iwata A."/>
            <person name="Wang Y."/>
            <person name="Nelson W."/>
            <person name="Farmer A.D."/>
            <person name="Gaur P.M."/>
            <person name="Soderlund C."/>
            <person name="Penmetsa R.V."/>
            <person name="Xu C."/>
            <person name="Bharti A.K."/>
            <person name="He W."/>
            <person name="Winter P."/>
            <person name="Zhao S."/>
            <person name="Hane J.K."/>
            <person name="Carrasquilla-Garcia N."/>
            <person name="Condie J.A."/>
            <person name="Upadhyaya H.D."/>
            <person name="Luo M.C."/>
            <person name="Thudi M."/>
            <person name="Gowda C.L."/>
            <person name="Singh N.P."/>
            <person name="Lichtenzveig J."/>
            <person name="Gali K.K."/>
            <person name="Rubio J."/>
            <person name="Nadarajan N."/>
            <person name="Dolezel J."/>
            <person name="Bansal K.C."/>
            <person name="Xu X."/>
            <person name="Edwards D."/>
            <person name="Zhang G."/>
            <person name="Kahl G."/>
            <person name="Gil J."/>
            <person name="Singh K.B."/>
            <person name="Datta S.K."/>
            <person name="Jackson S.A."/>
            <person name="Wang J."/>
            <person name="Cook D.R."/>
        </authorList>
    </citation>
    <scope>NUCLEOTIDE SEQUENCE [LARGE SCALE GENOMIC DNA]</scope>
    <source>
        <strain evidence="14">cv. CDC Frontier</strain>
    </source>
</reference>
<evidence type="ECO:0000256" key="2">
    <source>
        <dbReference type="ARBA" id="ARBA00022448"/>
    </source>
</evidence>
<dbReference type="GO" id="GO:0012505">
    <property type="term" value="C:endomembrane system"/>
    <property type="evidence" value="ECO:0007669"/>
    <property type="project" value="TreeGrafter"/>
</dbReference>